<evidence type="ECO:0000313" key="1">
    <source>
        <dbReference type="EMBL" id="GAO52158.1"/>
    </source>
</evidence>
<reference evidence="1 2" key="2">
    <citation type="journal article" date="2014" name="J. Gen. Appl. Microbiol.">
        <title>The early diverging ascomycetous budding yeast Saitoella complicata has three histone deacetylases belonging to the Clr6, Hos2, and Rpd3 lineages.</title>
        <authorList>
            <person name="Nishida H."/>
            <person name="Matsumoto T."/>
            <person name="Kondo S."/>
            <person name="Hamamoto M."/>
            <person name="Yoshikawa H."/>
        </authorList>
    </citation>
    <scope>NUCLEOTIDE SEQUENCE [LARGE SCALE GENOMIC DNA]</scope>
    <source>
        <strain evidence="1 2">NRRL Y-17804</strain>
    </source>
</reference>
<comment type="caution">
    <text evidence="1">The sequence shown here is derived from an EMBL/GenBank/DDBJ whole genome shotgun (WGS) entry which is preliminary data.</text>
</comment>
<organism evidence="1 2">
    <name type="scientific">Saitoella complicata (strain BCRC 22490 / CBS 7301 / JCM 7358 / NBRC 10748 / NRRL Y-17804)</name>
    <dbReference type="NCBI Taxonomy" id="698492"/>
    <lineage>
        <taxon>Eukaryota</taxon>
        <taxon>Fungi</taxon>
        <taxon>Dikarya</taxon>
        <taxon>Ascomycota</taxon>
        <taxon>Taphrinomycotina</taxon>
        <taxon>Taphrinomycotina incertae sedis</taxon>
        <taxon>Saitoella</taxon>
    </lineage>
</organism>
<name>A0A0E9NQT4_SAICN</name>
<evidence type="ECO:0000313" key="2">
    <source>
        <dbReference type="Proteomes" id="UP000033140"/>
    </source>
</evidence>
<keyword evidence="2" id="KW-1185">Reference proteome</keyword>
<proteinExistence type="predicted"/>
<reference evidence="1 2" key="3">
    <citation type="journal article" date="2015" name="Genome Announc.">
        <title>Draft Genome Sequence of the Archiascomycetous Yeast Saitoella complicata.</title>
        <authorList>
            <person name="Yamauchi K."/>
            <person name="Kondo S."/>
            <person name="Hamamoto M."/>
            <person name="Takahashi Y."/>
            <person name="Ogura Y."/>
            <person name="Hayashi T."/>
            <person name="Nishida H."/>
        </authorList>
    </citation>
    <scope>NUCLEOTIDE SEQUENCE [LARGE SCALE GENOMIC DNA]</scope>
    <source>
        <strain evidence="1 2">NRRL Y-17804</strain>
    </source>
</reference>
<dbReference type="AlphaFoldDB" id="A0A0E9NQT4"/>
<dbReference type="EMBL" id="BACD03000061">
    <property type="protein sequence ID" value="GAO52158.1"/>
    <property type="molecule type" value="Genomic_DNA"/>
</dbReference>
<dbReference type="Proteomes" id="UP000033140">
    <property type="component" value="Unassembled WGS sequence"/>
</dbReference>
<sequence>MSGDRAYETYSDKEYDLFLRSLLNSKRPNTSYEGNETNNKSVVVQTPAPSHRIAFPIQSQNKFLYPTVQHSMLFILSASPPP</sequence>
<accession>A0A0E9NQT4</accession>
<reference evidence="1 2" key="1">
    <citation type="journal article" date="2011" name="J. Gen. Appl. Microbiol.">
        <title>Draft genome sequencing of the enigmatic yeast Saitoella complicata.</title>
        <authorList>
            <person name="Nishida H."/>
            <person name="Hamamoto M."/>
            <person name="Sugiyama J."/>
        </authorList>
    </citation>
    <scope>NUCLEOTIDE SEQUENCE [LARGE SCALE GENOMIC DNA]</scope>
    <source>
        <strain evidence="1 2">NRRL Y-17804</strain>
    </source>
</reference>
<gene>
    <name evidence="1" type="ORF">G7K_6244-t1</name>
</gene>
<protein>
    <submittedName>
        <fullName evidence="1">Uncharacterized protein</fullName>
    </submittedName>
</protein>